<keyword evidence="1" id="KW-0813">Transport</keyword>
<dbReference type="InterPro" id="IPR016140">
    <property type="entry name" value="Bifunc_inhib/LTP/seed_store"/>
</dbReference>
<comment type="similarity">
    <text evidence="1">Belongs to the plant LTP family.</text>
</comment>
<comment type="function">
    <text evidence="1">Plant non-specific lipid-transfer proteins transfer phospholipids as well as galactolipids across membranes. May play a role in wax or cutin deposition in the cell walls of expanding epidermal cells and certain secretory tissues.</text>
</comment>
<name>A0A835I4W5_9MAGN</name>
<keyword evidence="5" id="KW-1185">Reference proteome</keyword>
<dbReference type="EMBL" id="JADFTS010000004">
    <property type="protein sequence ID" value="KAF9609208.1"/>
    <property type="molecule type" value="Genomic_DNA"/>
</dbReference>
<accession>A0A835I4W5</accession>
<reference evidence="4 5" key="1">
    <citation type="submission" date="2020-10" db="EMBL/GenBank/DDBJ databases">
        <title>The Coptis chinensis genome and diversification of protoberbering-type alkaloids.</title>
        <authorList>
            <person name="Wang B."/>
            <person name="Shu S."/>
            <person name="Song C."/>
            <person name="Liu Y."/>
        </authorList>
    </citation>
    <scope>NUCLEOTIDE SEQUENCE [LARGE SCALE GENOMIC DNA]</scope>
    <source>
        <strain evidence="4">HL-2020</strain>
        <tissue evidence="4">Leaf</tissue>
    </source>
</reference>
<feature type="signal peptide" evidence="2">
    <location>
        <begin position="1"/>
        <end position="24"/>
    </location>
</feature>
<sequence>MKKVIIGFLVMLVMAQSMLKPIEAFTCMEVTSLLLPCLPYLIGTAPQPAVSCCEGVNRLNSMAANTPERRQACTCIRQAAAQYPQIKDDAVSSLPSKCGVKLPFGISKSTDCGK</sequence>
<dbReference type="Proteomes" id="UP000631114">
    <property type="component" value="Unassembled WGS sequence"/>
</dbReference>
<dbReference type="CDD" id="cd01960">
    <property type="entry name" value="nsLTP1"/>
    <property type="match status" value="1"/>
</dbReference>
<evidence type="ECO:0000259" key="3">
    <source>
        <dbReference type="SMART" id="SM00499"/>
    </source>
</evidence>
<dbReference type="InterPro" id="IPR000528">
    <property type="entry name" value="Plant_nsLTP"/>
</dbReference>
<dbReference type="SMART" id="SM00499">
    <property type="entry name" value="AAI"/>
    <property type="match status" value="1"/>
</dbReference>
<keyword evidence="1" id="KW-0446">Lipid-binding</keyword>
<dbReference type="InterPro" id="IPR036312">
    <property type="entry name" value="Bifun_inhib/LTP/seed_sf"/>
</dbReference>
<dbReference type="GO" id="GO:0008289">
    <property type="term" value="F:lipid binding"/>
    <property type="evidence" value="ECO:0007669"/>
    <property type="project" value="UniProtKB-KW"/>
</dbReference>
<dbReference type="OrthoDB" id="649864at2759"/>
<dbReference type="PRINTS" id="PR00382">
    <property type="entry name" value="LIPIDTRNSFER"/>
</dbReference>
<evidence type="ECO:0000313" key="4">
    <source>
        <dbReference type="EMBL" id="KAF9609208.1"/>
    </source>
</evidence>
<dbReference type="Gene3D" id="1.10.110.10">
    <property type="entry name" value="Plant lipid-transfer and hydrophobic proteins"/>
    <property type="match status" value="1"/>
</dbReference>
<gene>
    <name evidence="4" type="ORF">IFM89_014049</name>
</gene>
<organism evidence="4 5">
    <name type="scientific">Coptis chinensis</name>
    <dbReference type="NCBI Taxonomy" id="261450"/>
    <lineage>
        <taxon>Eukaryota</taxon>
        <taxon>Viridiplantae</taxon>
        <taxon>Streptophyta</taxon>
        <taxon>Embryophyta</taxon>
        <taxon>Tracheophyta</taxon>
        <taxon>Spermatophyta</taxon>
        <taxon>Magnoliopsida</taxon>
        <taxon>Ranunculales</taxon>
        <taxon>Ranunculaceae</taxon>
        <taxon>Coptidoideae</taxon>
        <taxon>Coptis</taxon>
    </lineage>
</organism>
<evidence type="ECO:0000256" key="2">
    <source>
        <dbReference type="SAM" id="SignalP"/>
    </source>
</evidence>
<comment type="caution">
    <text evidence="4">The sequence shown here is derived from an EMBL/GenBank/DDBJ whole genome shotgun (WGS) entry which is preliminary data.</text>
</comment>
<protein>
    <recommendedName>
        <fullName evidence="1">Non-specific lipid-transfer protein</fullName>
    </recommendedName>
</protein>
<evidence type="ECO:0000256" key="1">
    <source>
        <dbReference type="RuleBase" id="RU000628"/>
    </source>
</evidence>
<dbReference type="SUPFAM" id="SSF47699">
    <property type="entry name" value="Bifunctional inhibitor/lipid-transfer protein/seed storage 2S albumin"/>
    <property type="match status" value="1"/>
</dbReference>
<dbReference type="AlphaFoldDB" id="A0A835I4W5"/>
<dbReference type="GO" id="GO:0006869">
    <property type="term" value="P:lipid transport"/>
    <property type="evidence" value="ECO:0007669"/>
    <property type="project" value="InterPro"/>
</dbReference>
<dbReference type="PANTHER" id="PTHR33076">
    <property type="entry name" value="NON-SPECIFIC LIPID-TRANSFER PROTEIN 2-RELATED"/>
    <property type="match status" value="1"/>
</dbReference>
<evidence type="ECO:0000313" key="5">
    <source>
        <dbReference type="Proteomes" id="UP000631114"/>
    </source>
</evidence>
<dbReference type="Pfam" id="PF00234">
    <property type="entry name" value="Tryp_alpha_amyl"/>
    <property type="match status" value="1"/>
</dbReference>
<feature type="chain" id="PRO_5032339568" description="Non-specific lipid-transfer protein" evidence="2">
    <location>
        <begin position="25"/>
        <end position="114"/>
    </location>
</feature>
<keyword evidence="2" id="KW-0732">Signal</keyword>
<proteinExistence type="inferred from homology"/>
<feature type="domain" description="Bifunctional inhibitor/plant lipid transfer protein/seed storage helical" evidence="3">
    <location>
        <begin position="27"/>
        <end position="112"/>
    </location>
</feature>